<dbReference type="Proteomes" id="UP000681075">
    <property type="component" value="Unassembled WGS sequence"/>
</dbReference>
<dbReference type="InterPro" id="IPR038255">
    <property type="entry name" value="PBS_linker_sf"/>
</dbReference>
<proteinExistence type="predicted"/>
<evidence type="ECO:0000313" key="2">
    <source>
        <dbReference type="EMBL" id="GIL40132.1"/>
    </source>
</evidence>
<dbReference type="InterPro" id="IPR018511">
    <property type="entry name" value="Hemolysin-typ_Ca-bd_CS"/>
</dbReference>
<dbReference type="Gene3D" id="1.10.3130.20">
    <property type="entry name" value="Phycobilisome linker domain"/>
    <property type="match status" value="1"/>
</dbReference>
<evidence type="ECO:0000259" key="1">
    <source>
        <dbReference type="Pfam" id="PF13946"/>
    </source>
</evidence>
<comment type="caution">
    <text evidence="2">The sequence shown here is derived from an EMBL/GenBank/DDBJ whole genome shotgun (WGS) entry which is preliminary data.</text>
</comment>
<dbReference type="EMBL" id="BOPV01000001">
    <property type="protein sequence ID" value="GIL40132.1"/>
    <property type="molecule type" value="Genomic_DNA"/>
</dbReference>
<dbReference type="GO" id="GO:0005509">
    <property type="term" value="F:calcium ion binding"/>
    <property type="evidence" value="ECO:0007669"/>
    <property type="project" value="InterPro"/>
</dbReference>
<dbReference type="RefSeq" id="WP_420243241.1">
    <property type="nucleotide sequence ID" value="NZ_BOPV01000001.1"/>
</dbReference>
<sequence>MPTHTWTLLTTADVLTATAGDDDIFNCIATTLTAGDTLDGGDGLNRLNLQNGGIFDLSAITLTRVPTVAADSPSTIKIALNQLGGATGITAITGVGTGNTLTTTGIAFDVHSVTISGIQTLAATTAGSTVTVDTAQLKTGTVGGSITAITATGANNALVSAGTTFDVHSVTLSNVQTMSGTTAGTSFVLAQSQVAGAGASITKINATGTGNSIKTADTALTLAGVTVTNVQTLETTGASALITLDNTLLTASGGSIVAIKADNGTSNSLVSTTGALDLRGIALTNVQKLSTTVAGTFTVDGTQLATNGGSVTTITGVGTNNVLRANGTKFDLTGITVDTSITTIQALGTAGVAIKDTSAAHTIVGTTGADTITGGGGADKLTGGGGADSFVDTAANLGVSTITDLDTDDTITITDVPLTGVYVNFSAGTLTVKSNGVTKAAIALTGNFSNNFSVVSSGSGVNLKYLGPLDLTKATSGTAPYTITDGKKNPLIGTYGDDTFVGNPNTPDTVLENGTLLIQNLIVRNANDNTISVTGPNGNDRLAYIDRIRFDDGVLILNPDPKAAAIAGIYQVAYDRLPDEAGLNAQIKAANANVSLLQLATNFLNSKEAAALALPSLTNTAFVTMLYDNSFGRAPDAGGLQVQLNALAQGVSRAQLLLNFATSAEELAIIGAPLKGAVFAGFADPTLG</sequence>
<dbReference type="Pfam" id="PF13946">
    <property type="entry name" value="DUF4214"/>
    <property type="match status" value="1"/>
</dbReference>
<protein>
    <recommendedName>
        <fullName evidence="1">DUF4214 domain-containing protein</fullName>
    </recommendedName>
</protein>
<dbReference type="PROSITE" id="PS00330">
    <property type="entry name" value="HEMOLYSIN_CALCIUM"/>
    <property type="match status" value="1"/>
</dbReference>
<dbReference type="InterPro" id="IPR025282">
    <property type="entry name" value="DUF4214"/>
</dbReference>
<dbReference type="InterPro" id="IPR011049">
    <property type="entry name" value="Serralysin-like_metalloprot_C"/>
</dbReference>
<feature type="domain" description="DUF4214" evidence="1">
    <location>
        <begin position="600"/>
        <end position="666"/>
    </location>
</feature>
<dbReference type="Gene3D" id="2.150.10.10">
    <property type="entry name" value="Serralysin-like metalloprotease, C-terminal"/>
    <property type="match status" value="1"/>
</dbReference>
<organism evidence="2 3">
    <name type="scientific">Roseiterribacter gracilis</name>
    <dbReference type="NCBI Taxonomy" id="2812848"/>
    <lineage>
        <taxon>Bacteria</taxon>
        <taxon>Pseudomonadati</taxon>
        <taxon>Pseudomonadota</taxon>
        <taxon>Alphaproteobacteria</taxon>
        <taxon>Rhodospirillales</taxon>
        <taxon>Roseiterribacteraceae</taxon>
        <taxon>Roseiterribacter</taxon>
    </lineage>
</organism>
<dbReference type="AlphaFoldDB" id="A0A8S8XDW6"/>
<dbReference type="InterPro" id="IPR001343">
    <property type="entry name" value="Hemolysn_Ca-bd"/>
</dbReference>
<evidence type="ECO:0000313" key="3">
    <source>
        <dbReference type="Proteomes" id="UP000681075"/>
    </source>
</evidence>
<reference evidence="2" key="1">
    <citation type="submission" date="2021-02" db="EMBL/GenBank/DDBJ databases">
        <title>Genome sequence of Rhodospirillales sp. strain TMPK1 isolated from soil.</title>
        <authorList>
            <person name="Nakai R."/>
            <person name="Kusada H."/>
            <person name="Tamaki H."/>
        </authorList>
    </citation>
    <scope>NUCLEOTIDE SEQUENCE</scope>
    <source>
        <strain evidence="2">TMPK1</strain>
    </source>
</reference>
<keyword evidence="3" id="KW-1185">Reference proteome</keyword>
<accession>A0A8S8XDW6</accession>
<name>A0A8S8XDW6_9PROT</name>
<dbReference type="Pfam" id="PF00353">
    <property type="entry name" value="HemolysinCabind"/>
    <property type="match status" value="1"/>
</dbReference>
<gene>
    <name evidence="2" type="ORF">TMPK1_23690</name>
</gene>